<keyword evidence="2" id="KW-1133">Transmembrane helix</keyword>
<dbReference type="EMBL" id="MCFE01000334">
    <property type="protein sequence ID" value="ORX91253.1"/>
    <property type="molecule type" value="Genomic_DNA"/>
</dbReference>
<evidence type="ECO:0000259" key="3">
    <source>
        <dbReference type="PROSITE" id="PS51186"/>
    </source>
</evidence>
<protein>
    <submittedName>
        <fullName evidence="4">Acyl-CoA N-acyltransferase</fullName>
    </submittedName>
</protein>
<accession>A0A1Y1XZR3</accession>
<dbReference type="PROSITE" id="PS51186">
    <property type="entry name" value="GNAT"/>
    <property type="match status" value="1"/>
</dbReference>
<dbReference type="Proteomes" id="UP000193498">
    <property type="component" value="Unassembled WGS sequence"/>
</dbReference>
<gene>
    <name evidence="4" type="ORF">K493DRAFT_317421</name>
</gene>
<organism evidence="4 5">
    <name type="scientific">Basidiobolus meristosporus CBS 931.73</name>
    <dbReference type="NCBI Taxonomy" id="1314790"/>
    <lineage>
        <taxon>Eukaryota</taxon>
        <taxon>Fungi</taxon>
        <taxon>Fungi incertae sedis</taxon>
        <taxon>Zoopagomycota</taxon>
        <taxon>Entomophthoromycotina</taxon>
        <taxon>Basidiobolomycetes</taxon>
        <taxon>Basidiobolales</taxon>
        <taxon>Basidiobolaceae</taxon>
        <taxon>Basidiobolus</taxon>
    </lineage>
</organism>
<dbReference type="InterPro" id="IPR016181">
    <property type="entry name" value="Acyl_CoA_acyltransferase"/>
</dbReference>
<evidence type="ECO:0000313" key="5">
    <source>
        <dbReference type="Proteomes" id="UP000193498"/>
    </source>
</evidence>
<reference evidence="4 5" key="1">
    <citation type="submission" date="2016-07" db="EMBL/GenBank/DDBJ databases">
        <title>Pervasive Adenine N6-methylation of Active Genes in Fungi.</title>
        <authorList>
            <consortium name="DOE Joint Genome Institute"/>
            <person name="Mondo S.J."/>
            <person name="Dannebaum R.O."/>
            <person name="Kuo R.C."/>
            <person name="Labutti K."/>
            <person name="Haridas S."/>
            <person name="Kuo A."/>
            <person name="Salamov A."/>
            <person name="Ahrendt S.R."/>
            <person name="Lipzen A."/>
            <person name="Sullivan W."/>
            <person name="Andreopoulos W.B."/>
            <person name="Clum A."/>
            <person name="Lindquist E."/>
            <person name="Daum C."/>
            <person name="Ramamoorthy G.K."/>
            <person name="Gryganskyi A."/>
            <person name="Culley D."/>
            <person name="Magnuson J.K."/>
            <person name="James T.Y."/>
            <person name="O'Malley M.A."/>
            <person name="Stajich J.E."/>
            <person name="Spatafora J.W."/>
            <person name="Visel A."/>
            <person name="Grigoriev I.V."/>
        </authorList>
    </citation>
    <scope>NUCLEOTIDE SEQUENCE [LARGE SCALE GENOMIC DNA]</scope>
    <source>
        <strain evidence="4 5">CBS 931.73</strain>
    </source>
</reference>
<dbReference type="PANTHER" id="PTHR13947:SF58">
    <property type="entry name" value="8B (PUTATIVE,_PSEUDO-RELATED"/>
    <property type="match status" value="1"/>
</dbReference>
<dbReference type="SUPFAM" id="SSF55729">
    <property type="entry name" value="Acyl-CoA N-acyltransferases (Nat)"/>
    <property type="match status" value="1"/>
</dbReference>
<evidence type="ECO:0000256" key="1">
    <source>
        <dbReference type="ARBA" id="ARBA00022679"/>
    </source>
</evidence>
<sequence length="249" mass="27944">MPNHQLKVRTFQPSDTAAIHRIFAQGIAEPISLGFRRAVSLPKTVALGSVGPLAATTLCTQFLRSSTSGLFKRALIVGVLGSAAWAGSLIGLLYWHIRGGYQSYIAWSLGADLKDIKEYYRLEEIECDGGARQLVPTSDSQFWVCTLDEEVVGFVALDYQVQADGSKTWELRRMIVSSQHRRMGIAQLLIQTLLDWAKERGATNVHLMTSEMQHGAMKLYERFGWKEESRVKLMYGIDGVNYRLNLHHV</sequence>
<dbReference type="AlphaFoldDB" id="A0A1Y1XZR3"/>
<name>A0A1Y1XZR3_9FUNG</name>
<dbReference type="OrthoDB" id="41532at2759"/>
<dbReference type="Gene3D" id="3.40.630.30">
    <property type="match status" value="1"/>
</dbReference>
<comment type="caution">
    <text evidence="4">The sequence shown here is derived from an EMBL/GenBank/DDBJ whole genome shotgun (WGS) entry which is preliminary data.</text>
</comment>
<dbReference type="GO" id="GO:0008080">
    <property type="term" value="F:N-acetyltransferase activity"/>
    <property type="evidence" value="ECO:0007669"/>
    <property type="project" value="InterPro"/>
</dbReference>
<dbReference type="Pfam" id="PF00583">
    <property type="entry name" value="Acetyltransf_1"/>
    <property type="match status" value="1"/>
</dbReference>
<evidence type="ECO:0000313" key="4">
    <source>
        <dbReference type="EMBL" id="ORX91253.1"/>
    </source>
</evidence>
<dbReference type="STRING" id="1314790.A0A1Y1XZR3"/>
<dbReference type="InParanoid" id="A0A1Y1XZR3"/>
<dbReference type="InterPro" id="IPR000182">
    <property type="entry name" value="GNAT_dom"/>
</dbReference>
<feature type="transmembrane region" description="Helical" evidence="2">
    <location>
        <begin position="75"/>
        <end position="95"/>
    </location>
</feature>
<feature type="domain" description="N-acetyltransferase" evidence="3">
    <location>
        <begin position="104"/>
        <end position="247"/>
    </location>
</feature>
<keyword evidence="5" id="KW-1185">Reference proteome</keyword>
<proteinExistence type="predicted"/>
<keyword evidence="4" id="KW-0012">Acyltransferase</keyword>
<dbReference type="CDD" id="cd04301">
    <property type="entry name" value="NAT_SF"/>
    <property type="match status" value="1"/>
</dbReference>
<dbReference type="PANTHER" id="PTHR13947">
    <property type="entry name" value="GNAT FAMILY N-ACETYLTRANSFERASE"/>
    <property type="match status" value="1"/>
</dbReference>
<dbReference type="InterPro" id="IPR050769">
    <property type="entry name" value="NAT_camello-type"/>
</dbReference>
<keyword evidence="2" id="KW-0472">Membrane</keyword>
<keyword evidence="2" id="KW-0812">Transmembrane</keyword>
<evidence type="ECO:0000256" key="2">
    <source>
        <dbReference type="SAM" id="Phobius"/>
    </source>
</evidence>
<keyword evidence="1 4" id="KW-0808">Transferase</keyword>